<dbReference type="Proteomes" id="UP001227192">
    <property type="component" value="Unassembled WGS sequence"/>
</dbReference>
<keyword evidence="3" id="KW-1185">Reference proteome</keyword>
<evidence type="ECO:0000313" key="3">
    <source>
        <dbReference type="Proteomes" id="UP001227192"/>
    </source>
</evidence>
<protein>
    <submittedName>
        <fullName evidence="2">Uncharacterized protein</fullName>
    </submittedName>
</protein>
<evidence type="ECO:0000256" key="1">
    <source>
        <dbReference type="SAM" id="MobiDB-lite"/>
    </source>
</evidence>
<reference evidence="2" key="1">
    <citation type="submission" date="2015-06" db="EMBL/GenBank/DDBJ databases">
        <authorList>
            <person name="Nguyen H."/>
        </authorList>
    </citation>
    <scope>NUCLEOTIDE SEQUENCE</scope>
    <source>
        <strain evidence="2">DAOM 180753</strain>
    </source>
</reference>
<gene>
    <name evidence="2" type="ORF">VN97_g1940</name>
</gene>
<dbReference type="AlphaFoldDB" id="A0AAI9XBK9"/>
<comment type="caution">
    <text evidence="2">The sequence shown here is derived from an EMBL/GenBank/DDBJ whole genome shotgun (WGS) entry which is preliminary data.</text>
</comment>
<sequence>MGLILRWCLESNNLGYYISGADKSNRLFHLSNSLPFPSGQRSELARTAVQSAEHHSADAVVGPSSHQWSPTNLIY</sequence>
<feature type="compositionally biased region" description="Polar residues" evidence="1">
    <location>
        <begin position="64"/>
        <end position="75"/>
    </location>
</feature>
<organism evidence="2 3">
    <name type="scientific">Penicillium thymicola</name>
    <dbReference type="NCBI Taxonomy" id="293382"/>
    <lineage>
        <taxon>Eukaryota</taxon>
        <taxon>Fungi</taxon>
        <taxon>Dikarya</taxon>
        <taxon>Ascomycota</taxon>
        <taxon>Pezizomycotina</taxon>
        <taxon>Eurotiomycetes</taxon>
        <taxon>Eurotiomycetidae</taxon>
        <taxon>Eurotiales</taxon>
        <taxon>Aspergillaceae</taxon>
        <taxon>Penicillium</taxon>
    </lineage>
</organism>
<reference evidence="2" key="2">
    <citation type="journal article" date="2016" name="Fungal Biol.">
        <title>Ochratoxin A production by Penicillium thymicola.</title>
        <authorList>
            <person name="Nguyen H.D.T."/>
            <person name="McMullin D.R."/>
            <person name="Ponomareva E."/>
            <person name="Riley R."/>
            <person name="Pomraning K.R."/>
            <person name="Baker S.E."/>
            <person name="Seifert K.A."/>
        </authorList>
    </citation>
    <scope>NUCLEOTIDE SEQUENCE</scope>
    <source>
        <strain evidence="2">DAOM 180753</strain>
    </source>
</reference>
<proteinExistence type="predicted"/>
<dbReference type="EMBL" id="LACB01000035">
    <property type="protein sequence ID" value="KAJ9491306.1"/>
    <property type="molecule type" value="Genomic_DNA"/>
</dbReference>
<evidence type="ECO:0000313" key="2">
    <source>
        <dbReference type="EMBL" id="KAJ9491306.1"/>
    </source>
</evidence>
<accession>A0AAI9XBK9</accession>
<feature type="region of interest" description="Disordered" evidence="1">
    <location>
        <begin position="54"/>
        <end position="75"/>
    </location>
</feature>
<name>A0AAI9XBK9_PENTH</name>